<protein>
    <submittedName>
        <fullName evidence="1">Uncharacterized protein</fullName>
    </submittedName>
</protein>
<evidence type="ECO:0000313" key="1">
    <source>
        <dbReference type="EMBL" id="KAF2850629.1"/>
    </source>
</evidence>
<proteinExistence type="predicted"/>
<name>A0A6A7B8C0_9PLEO</name>
<gene>
    <name evidence="1" type="ORF">T440DRAFT_468210</name>
</gene>
<dbReference type="Proteomes" id="UP000799423">
    <property type="component" value="Unassembled WGS sequence"/>
</dbReference>
<keyword evidence="2" id="KW-1185">Reference proteome</keyword>
<dbReference type="EMBL" id="MU006305">
    <property type="protein sequence ID" value="KAF2850629.1"/>
    <property type="molecule type" value="Genomic_DNA"/>
</dbReference>
<reference evidence="1" key="1">
    <citation type="submission" date="2020-01" db="EMBL/GenBank/DDBJ databases">
        <authorList>
            <consortium name="DOE Joint Genome Institute"/>
            <person name="Haridas S."/>
            <person name="Albert R."/>
            <person name="Binder M."/>
            <person name="Bloem J."/>
            <person name="Labutti K."/>
            <person name="Salamov A."/>
            <person name="Andreopoulos B."/>
            <person name="Baker S.E."/>
            <person name="Barry K."/>
            <person name="Bills G."/>
            <person name="Bluhm B.H."/>
            <person name="Cannon C."/>
            <person name="Castanera R."/>
            <person name="Culley D.E."/>
            <person name="Daum C."/>
            <person name="Ezra D."/>
            <person name="Gonzalez J.B."/>
            <person name="Henrissat B."/>
            <person name="Kuo A."/>
            <person name="Liang C."/>
            <person name="Lipzen A."/>
            <person name="Lutzoni F."/>
            <person name="Magnuson J."/>
            <person name="Mondo S."/>
            <person name="Nolan M."/>
            <person name="Ohm R."/>
            <person name="Pangilinan J."/>
            <person name="Park H.-J."/>
            <person name="Ramirez L."/>
            <person name="Alfaro M."/>
            <person name="Sun H."/>
            <person name="Tritt A."/>
            <person name="Yoshinaga Y."/>
            <person name="Zwiers L.-H."/>
            <person name="Turgeon B.G."/>
            <person name="Goodwin S.B."/>
            <person name="Spatafora J.W."/>
            <person name="Crous P.W."/>
            <person name="Grigoriev I.V."/>
        </authorList>
    </citation>
    <scope>NUCLEOTIDE SEQUENCE</scope>
    <source>
        <strain evidence="1">IPT5</strain>
    </source>
</reference>
<organism evidence="1 2">
    <name type="scientific">Plenodomus tracheiphilus IPT5</name>
    <dbReference type="NCBI Taxonomy" id="1408161"/>
    <lineage>
        <taxon>Eukaryota</taxon>
        <taxon>Fungi</taxon>
        <taxon>Dikarya</taxon>
        <taxon>Ascomycota</taxon>
        <taxon>Pezizomycotina</taxon>
        <taxon>Dothideomycetes</taxon>
        <taxon>Pleosporomycetidae</taxon>
        <taxon>Pleosporales</taxon>
        <taxon>Pleosporineae</taxon>
        <taxon>Leptosphaeriaceae</taxon>
        <taxon>Plenodomus</taxon>
    </lineage>
</organism>
<evidence type="ECO:0000313" key="2">
    <source>
        <dbReference type="Proteomes" id="UP000799423"/>
    </source>
</evidence>
<sequence length="65" mass="7309">MKLSILCNLDNRVIDHGGRAITAGPPISYYRVPSRPMIQPGHPQCFPSEPVDKILARYALCWTSR</sequence>
<accession>A0A6A7B8C0</accession>
<dbReference type="AlphaFoldDB" id="A0A6A7B8C0"/>